<dbReference type="InterPro" id="IPR023186">
    <property type="entry name" value="IUNH"/>
</dbReference>
<dbReference type="GO" id="GO:0006152">
    <property type="term" value="P:purine nucleoside catabolic process"/>
    <property type="evidence" value="ECO:0007669"/>
    <property type="project" value="TreeGrafter"/>
</dbReference>
<dbReference type="InterPro" id="IPR036452">
    <property type="entry name" value="Ribo_hydro-like"/>
</dbReference>
<dbReference type="AlphaFoldDB" id="A0A0F9GIR5"/>
<sequence length="115" mass="12433">ANSCRDLIIVSIGTLTNIATALVKEPNLAKKAELVMMGGVVNSQRAEYNVSCDPEAARIVFESGIEIIIRKELPGIFLGAPLGNEKNIRPSYVNTNPTIAIKQILATIKQKLEEA</sequence>
<dbReference type="GO" id="GO:0008477">
    <property type="term" value="F:purine nucleosidase activity"/>
    <property type="evidence" value="ECO:0007669"/>
    <property type="project" value="TreeGrafter"/>
</dbReference>
<evidence type="ECO:0000256" key="2">
    <source>
        <dbReference type="ARBA" id="ARBA00023295"/>
    </source>
</evidence>
<dbReference type="PANTHER" id="PTHR12304">
    <property type="entry name" value="INOSINE-URIDINE PREFERRING NUCLEOSIDE HYDROLASE"/>
    <property type="match status" value="1"/>
</dbReference>
<feature type="domain" description="Inosine/uridine-preferring nucleoside hydrolase" evidence="3">
    <location>
        <begin position="6"/>
        <end position="68"/>
    </location>
</feature>
<dbReference type="InterPro" id="IPR001910">
    <property type="entry name" value="Inosine/uridine_hydrolase_dom"/>
</dbReference>
<comment type="caution">
    <text evidence="4">The sequence shown here is derived from an EMBL/GenBank/DDBJ whole genome shotgun (WGS) entry which is preliminary data.</text>
</comment>
<gene>
    <name evidence="4" type="ORF">LCGC14_2116200</name>
</gene>
<dbReference type="EMBL" id="LAZR01026253">
    <property type="protein sequence ID" value="KKL69310.1"/>
    <property type="molecule type" value="Genomic_DNA"/>
</dbReference>
<reference evidence="4" key="1">
    <citation type="journal article" date="2015" name="Nature">
        <title>Complex archaea that bridge the gap between prokaryotes and eukaryotes.</title>
        <authorList>
            <person name="Spang A."/>
            <person name="Saw J.H."/>
            <person name="Jorgensen S.L."/>
            <person name="Zaremba-Niedzwiedzka K."/>
            <person name="Martijn J."/>
            <person name="Lind A.E."/>
            <person name="van Eijk R."/>
            <person name="Schleper C."/>
            <person name="Guy L."/>
            <person name="Ettema T.J."/>
        </authorList>
    </citation>
    <scope>NUCLEOTIDE SEQUENCE</scope>
</reference>
<name>A0A0F9GIR5_9ZZZZ</name>
<feature type="non-terminal residue" evidence="4">
    <location>
        <position position="1"/>
    </location>
</feature>
<protein>
    <recommendedName>
        <fullName evidence="3">Inosine/uridine-preferring nucleoside hydrolase domain-containing protein</fullName>
    </recommendedName>
</protein>
<dbReference type="GO" id="GO:0005829">
    <property type="term" value="C:cytosol"/>
    <property type="evidence" value="ECO:0007669"/>
    <property type="project" value="TreeGrafter"/>
</dbReference>
<evidence type="ECO:0000256" key="1">
    <source>
        <dbReference type="ARBA" id="ARBA00022801"/>
    </source>
</evidence>
<dbReference type="Gene3D" id="3.90.245.10">
    <property type="entry name" value="Ribonucleoside hydrolase-like"/>
    <property type="match status" value="1"/>
</dbReference>
<proteinExistence type="predicted"/>
<keyword evidence="2" id="KW-0326">Glycosidase</keyword>
<dbReference type="SUPFAM" id="SSF53590">
    <property type="entry name" value="Nucleoside hydrolase"/>
    <property type="match status" value="1"/>
</dbReference>
<organism evidence="4">
    <name type="scientific">marine sediment metagenome</name>
    <dbReference type="NCBI Taxonomy" id="412755"/>
    <lineage>
        <taxon>unclassified sequences</taxon>
        <taxon>metagenomes</taxon>
        <taxon>ecological metagenomes</taxon>
    </lineage>
</organism>
<dbReference type="PANTHER" id="PTHR12304:SF4">
    <property type="entry name" value="URIDINE NUCLEOSIDASE"/>
    <property type="match status" value="1"/>
</dbReference>
<accession>A0A0F9GIR5</accession>
<evidence type="ECO:0000259" key="3">
    <source>
        <dbReference type="Pfam" id="PF01156"/>
    </source>
</evidence>
<dbReference type="Pfam" id="PF01156">
    <property type="entry name" value="IU_nuc_hydro"/>
    <property type="match status" value="1"/>
</dbReference>
<evidence type="ECO:0000313" key="4">
    <source>
        <dbReference type="EMBL" id="KKL69310.1"/>
    </source>
</evidence>
<keyword evidence="1" id="KW-0378">Hydrolase</keyword>